<proteinExistence type="predicted"/>
<keyword evidence="2" id="KW-1185">Reference proteome</keyword>
<organism evidence="1 2">
    <name type="scientific">Quillaja saponaria</name>
    <name type="common">Soap bark tree</name>
    <dbReference type="NCBI Taxonomy" id="32244"/>
    <lineage>
        <taxon>Eukaryota</taxon>
        <taxon>Viridiplantae</taxon>
        <taxon>Streptophyta</taxon>
        <taxon>Embryophyta</taxon>
        <taxon>Tracheophyta</taxon>
        <taxon>Spermatophyta</taxon>
        <taxon>Magnoliopsida</taxon>
        <taxon>eudicotyledons</taxon>
        <taxon>Gunneridae</taxon>
        <taxon>Pentapetalae</taxon>
        <taxon>rosids</taxon>
        <taxon>fabids</taxon>
        <taxon>Fabales</taxon>
        <taxon>Quillajaceae</taxon>
        <taxon>Quillaja</taxon>
    </lineage>
</organism>
<accession>A0AAD7Q6J7</accession>
<sequence>MTLDAYLKILHLRCLKGREFAASKKFTTKSKVLNWDSIFSTNHLSPVKRPKQRCFRRCNCTTTSNLAVKG</sequence>
<evidence type="ECO:0000313" key="2">
    <source>
        <dbReference type="Proteomes" id="UP001163823"/>
    </source>
</evidence>
<comment type="caution">
    <text evidence="1">The sequence shown here is derived from an EMBL/GenBank/DDBJ whole genome shotgun (WGS) entry which is preliminary data.</text>
</comment>
<evidence type="ECO:0000313" key="1">
    <source>
        <dbReference type="EMBL" id="KAJ7975815.1"/>
    </source>
</evidence>
<dbReference type="AlphaFoldDB" id="A0AAD7Q6J7"/>
<dbReference type="Proteomes" id="UP001163823">
    <property type="component" value="Chromosome 3"/>
</dbReference>
<gene>
    <name evidence="1" type="ORF">O6P43_005679</name>
</gene>
<name>A0AAD7Q6J7_QUISA</name>
<dbReference type="KEGG" id="qsa:O6P43_005679"/>
<reference evidence="1" key="1">
    <citation type="journal article" date="2023" name="Science">
        <title>Elucidation of the pathway for biosynthesis of saponin adjuvants from the soapbark tree.</title>
        <authorList>
            <person name="Reed J."/>
            <person name="Orme A."/>
            <person name="El-Demerdash A."/>
            <person name="Owen C."/>
            <person name="Martin L.B.B."/>
            <person name="Misra R.C."/>
            <person name="Kikuchi S."/>
            <person name="Rejzek M."/>
            <person name="Martin A.C."/>
            <person name="Harkess A."/>
            <person name="Leebens-Mack J."/>
            <person name="Louveau T."/>
            <person name="Stephenson M.J."/>
            <person name="Osbourn A."/>
        </authorList>
    </citation>
    <scope>NUCLEOTIDE SEQUENCE</scope>
    <source>
        <tissue evidence="1">Leaf</tissue>
    </source>
</reference>
<protein>
    <submittedName>
        <fullName evidence="1">Uncharacterized protein</fullName>
    </submittedName>
</protein>
<dbReference type="EMBL" id="JARAOO010000003">
    <property type="protein sequence ID" value="KAJ7975815.1"/>
    <property type="molecule type" value="Genomic_DNA"/>
</dbReference>